<sequence length="111" mass="12752">MYISTVNITHTVMSTSTLTILHKQGVFDMDSNAIYRSLLVIGLLVAIIGVWIVIKILRVRNNEMRIRRYDILSAKQLVPNHIGSEDSDDELFAPVRRDDSIRHLIPENTHR</sequence>
<keyword evidence="3" id="KW-1185">Reference proteome</keyword>
<feature type="transmembrane region" description="Helical" evidence="1">
    <location>
        <begin position="33"/>
        <end position="57"/>
    </location>
</feature>
<evidence type="ECO:0000256" key="1">
    <source>
        <dbReference type="SAM" id="Phobius"/>
    </source>
</evidence>
<reference evidence="2" key="1">
    <citation type="submission" date="2021-09" db="EMBL/GenBank/DDBJ databases">
        <authorList>
            <consortium name="Pathogen Informatics"/>
        </authorList>
    </citation>
    <scope>NUCLEOTIDE SEQUENCE</scope>
</reference>
<evidence type="ECO:0000313" key="2">
    <source>
        <dbReference type="EMBL" id="CAG9539207.1"/>
    </source>
</evidence>
<dbReference type="Proteomes" id="UP000746747">
    <property type="component" value="Unassembled WGS sequence"/>
</dbReference>
<gene>
    <name evidence="2" type="ORF">CJOHNSTONI_LOCUS8826</name>
</gene>
<dbReference type="OrthoDB" id="5852195at2759"/>
<keyword evidence="1" id="KW-1133">Transmembrane helix</keyword>
<keyword evidence="1" id="KW-0812">Transmembrane</keyword>
<dbReference type="AlphaFoldDB" id="A0A8J2MTD1"/>
<dbReference type="EMBL" id="CAKAEH010001758">
    <property type="protein sequence ID" value="CAG9539207.1"/>
    <property type="molecule type" value="Genomic_DNA"/>
</dbReference>
<proteinExistence type="predicted"/>
<organism evidence="2 3">
    <name type="scientific">Cercopithifilaria johnstoni</name>
    <dbReference type="NCBI Taxonomy" id="2874296"/>
    <lineage>
        <taxon>Eukaryota</taxon>
        <taxon>Metazoa</taxon>
        <taxon>Ecdysozoa</taxon>
        <taxon>Nematoda</taxon>
        <taxon>Chromadorea</taxon>
        <taxon>Rhabditida</taxon>
        <taxon>Spirurina</taxon>
        <taxon>Spiruromorpha</taxon>
        <taxon>Filarioidea</taxon>
        <taxon>Onchocercidae</taxon>
        <taxon>Cercopithifilaria</taxon>
    </lineage>
</organism>
<name>A0A8J2MTD1_9BILA</name>
<accession>A0A8J2MTD1</accession>
<keyword evidence="1" id="KW-0472">Membrane</keyword>
<protein>
    <submittedName>
        <fullName evidence="2">Uncharacterized protein</fullName>
    </submittedName>
</protein>
<comment type="caution">
    <text evidence="2">The sequence shown here is derived from an EMBL/GenBank/DDBJ whole genome shotgun (WGS) entry which is preliminary data.</text>
</comment>
<evidence type="ECO:0000313" key="3">
    <source>
        <dbReference type="Proteomes" id="UP000746747"/>
    </source>
</evidence>